<keyword evidence="6" id="KW-0472">Membrane</keyword>
<dbReference type="PANTHER" id="PTHR13815">
    <property type="entry name" value="GOLGIN-84"/>
    <property type="match status" value="1"/>
</dbReference>
<keyword evidence="3" id="KW-1133">Transmembrane helix</keyword>
<feature type="compositionally biased region" description="Basic and acidic residues" evidence="7">
    <location>
        <begin position="139"/>
        <end position="169"/>
    </location>
</feature>
<gene>
    <name evidence="8" type="ORF">F2Q68_00015995</name>
</gene>
<dbReference type="InterPro" id="IPR019177">
    <property type="entry name" value="Golgin_subfamily_A_member_5"/>
</dbReference>
<keyword evidence="5" id="KW-0175">Coiled coil</keyword>
<sequence>MANWISSKLKAAETILQQIDQQAAESLRKDEKPETTYDEASETFSKSATLVSLRKKTYEGSGSSSDGGSQRNSLELKPSGKTLRRSDQAQERGISTSKPRTPRGTTSVNQRLKKDGKKNPLVSDGKKSSGNGGRPQKQMNKEGSSRPSDADMESKNASQDTHKESEKDVNAAAPSPLDNSTRYTNETFIREKLSNVGRKEGREPIRSDIGKTASDVERTTEYHVMGGQVMLRFLRGVLGSCWRMQQLSLLLPEAENMYLIDWTWLFPSPINTPTLPTLKLDNRKPESTQTLRISLIEALSCAGCEIEVVESNKDIVQG</sequence>
<evidence type="ECO:0000256" key="6">
    <source>
        <dbReference type="ARBA" id="ARBA00023136"/>
    </source>
</evidence>
<organism evidence="8 9">
    <name type="scientific">Brassica cretica</name>
    <name type="common">Mustard</name>
    <dbReference type="NCBI Taxonomy" id="69181"/>
    <lineage>
        <taxon>Eukaryota</taxon>
        <taxon>Viridiplantae</taxon>
        <taxon>Streptophyta</taxon>
        <taxon>Embryophyta</taxon>
        <taxon>Tracheophyta</taxon>
        <taxon>Spermatophyta</taxon>
        <taxon>Magnoliopsida</taxon>
        <taxon>eudicotyledons</taxon>
        <taxon>Gunneridae</taxon>
        <taxon>Pentapetalae</taxon>
        <taxon>rosids</taxon>
        <taxon>malvids</taxon>
        <taxon>Brassicales</taxon>
        <taxon>Brassicaceae</taxon>
        <taxon>Brassiceae</taxon>
        <taxon>Brassica</taxon>
    </lineage>
</organism>
<dbReference type="AlphaFoldDB" id="A0A8S9HJ44"/>
<dbReference type="GO" id="GO:0000301">
    <property type="term" value="P:retrograde transport, vesicle recycling within Golgi"/>
    <property type="evidence" value="ECO:0007669"/>
    <property type="project" value="TreeGrafter"/>
</dbReference>
<accession>A0A8S9HJ44</accession>
<reference evidence="8" key="1">
    <citation type="submission" date="2019-12" db="EMBL/GenBank/DDBJ databases">
        <title>Genome sequencing and annotation of Brassica cretica.</title>
        <authorList>
            <person name="Studholme D.J."/>
            <person name="Sarris P.F."/>
        </authorList>
    </citation>
    <scope>NUCLEOTIDE SEQUENCE</scope>
    <source>
        <strain evidence="8">PFS-001/15</strain>
        <tissue evidence="8">Leaf</tissue>
    </source>
</reference>
<evidence type="ECO:0000256" key="5">
    <source>
        <dbReference type="ARBA" id="ARBA00023054"/>
    </source>
</evidence>
<protein>
    <submittedName>
        <fullName evidence="8">Uncharacterized protein</fullName>
    </submittedName>
</protein>
<dbReference type="EMBL" id="QGKW02001940">
    <property type="protein sequence ID" value="KAF2557979.1"/>
    <property type="molecule type" value="Genomic_DNA"/>
</dbReference>
<name>A0A8S9HJ44_BRACR</name>
<feature type="compositionally biased region" description="Polar residues" evidence="7">
    <location>
        <begin position="177"/>
        <end position="187"/>
    </location>
</feature>
<keyword evidence="2" id="KW-0812">Transmembrane</keyword>
<feature type="region of interest" description="Disordered" evidence="7">
    <location>
        <begin position="24"/>
        <end position="188"/>
    </location>
</feature>
<keyword evidence="4" id="KW-0333">Golgi apparatus</keyword>
<dbReference type="PANTHER" id="PTHR13815:SF5">
    <property type="entry name" value="GOLGIN CANDIDATE 2"/>
    <property type="match status" value="1"/>
</dbReference>
<evidence type="ECO:0000256" key="4">
    <source>
        <dbReference type="ARBA" id="ARBA00023034"/>
    </source>
</evidence>
<dbReference type="GO" id="GO:0007030">
    <property type="term" value="P:Golgi organization"/>
    <property type="evidence" value="ECO:0007669"/>
    <property type="project" value="InterPro"/>
</dbReference>
<evidence type="ECO:0000256" key="2">
    <source>
        <dbReference type="ARBA" id="ARBA00022692"/>
    </source>
</evidence>
<comment type="subcellular location">
    <subcellularLocation>
        <location evidence="1">Golgi apparatus membrane</location>
    </subcellularLocation>
</comment>
<evidence type="ECO:0000256" key="3">
    <source>
        <dbReference type="ARBA" id="ARBA00022989"/>
    </source>
</evidence>
<dbReference type="GO" id="GO:0000139">
    <property type="term" value="C:Golgi membrane"/>
    <property type="evidence" value="ECO:0007669"/>
    <property type="project" value="UniProtKB-SubCell"/>
</dbReference>
<evidence type="ECO:0000256" key="7">
    <source>
        <dbReference type="SAM" id="MobiDB-lite"/>
    </source>
</evidence>
<evidence type="ECO:0000313" key="8">
    <source>
        <dbReference type="EMBL" id="KAF2557979.1"/>
    </source>
</evidence>
<evidence type="ECO:0000313" key="9">
    <source>
        <dbReference type="Proteomes" id="UP000712281"/>
    </source>
</evidence>
<proteinExistence type="predicted"/>
<comment type="caution">
    <text evidence="8">The sequence shown here is derived from an EMBL/GenBank/DDBJ whole genome shotgun (WGS) entry which is preliminary data.</text>
</comment>
<dbReference type="Proteomes" id="UP000712281">
    <property type="component" value="Unassembled WGS sequence"/>
</dbReference>
<dbReference type="GO" id="GO:0031985">
    <property type="term" value="C:Golgi cisterna"/>
    <property type="evidence" value="ECO:0007669"/>
    <property type="project" value="TreeGrafter"/>
</dbReference>
<evidence type="ECO:0000256" key="1">
    <source>
        <dbReference type="ARBA" id="ARBA00004394"/>
    </source>
</evidence>
<feature type="compositionally biased region" description="Low complexity" evidence="7">
    <location>
        <begin position="60"/>
        <end position="69"/>
    </location>
</feature>
<feature type="compositionally biased region" description="Basic and acidic residues" evidence="7">
    <location>
        <begin position="26"/>
        <end position="35"/>
    </location>
</feature>
<feature type="compositionally biased region" description="Polar residues" evidence="7">
    <location>
        <begin position="93"/>
        <end position="110"/>
    </location>
</feature>